<sequence length="184" mass="21548">MEKTPISINYDNQFDRSVFQFIAYLLQYPDKKWLQWKELVMEAQQFAGMLIYPALMKFLNELGDISLEDLMKKYVDTFDFNKNAALYLTYHLAGDNRERGILLLELKDFYRKTGFIMNNEELSDYLPVVLEFLAIAPIRVCSELFSKVKPAIEIIYEELKKTSNLYAHLIQSILIAGEMLESCD</sequence>
<accession>A0A8J8GHT0</accession>
<reference evidence="2" key="1">
    <citation type="submission" date="2020-06" db="EMBL/GenBank/DDBJ databases">
        <title>A novel thermopfilic bacterium from Erzurum, Turkey.</title>
        <authorList>
            <person name="Adiguzel A."/>
            <person name="Ay H."/>
            <person name="Baltaci M.O."/>
        </authorList>
    </citation>
    <scope>NUCLEOTIDE SEQUENCE</scope>
    <source>
        <strain evidence="2">P2</strain>
    </source>
</reference>
<dbReference type="InterPro" id="IPR036411">
    <property type="entry name" value="TorD-like_sf"/>
</dbReference>
<comment type="caution">
    <text evidence="2">The sequence shown here is derived from an EMBL/GenBank/DDBJ whole genome shotgun (WGS) entry which is preliminary data.</text>
</comment>
<name>A0A8J8GHT0_9BACI</name>
<gene>
    <name evidence="2" type="primary">narJ</name>
    <name evidence="2" type="ORF">HR057_12820</name>
</gene>
<dbReference type="GO" id="GO:0042128">
    <property type="term" value="P:nitrate assimilation"/>
    <property type="evidence" value="ECO:0007669"/>
    <property type="project" value="UniProtKB-KW"/>
</dbReference>
<dbReference type="GO" id="GO:0016530">
    <property type="term" value="F:metallochaperone activity"/>
    <property type="evidence" value="ECO:0007669"/>
    <property type="project" value="TreeGrafter"/>
</dbReference>
<evidence type="ECO:0000256" key="1">
    <source>
        <dbReference type="ARBA" id="ARBA00023063"/>
    </source>
</evidence>
<dbReference type="EMBL" id="JABTTE010000019">
    <property type="protein sequence ID" value="NSL52638.1"/>
    <property type="molecule type" value="Genomic_DNA"/>
</dbReference>
<organism evidence="2 3">
    <name type="scientific">Calidifontibacillus erzurumensis</name>
    <dbReference type="NCBI Taxonomy" id="2741433"/>
    <lineage>
        <taxon>Bacteria</taxon>
        <taxon>Bacillati</taxon>
        <taxon>Bacillota</taxon>
        <taxon>Bacilli</taxon>
        <taxon>Bacillales</taxon>
        <taxon>Bacillaceae</taxon>
        <taxon>Calidifontibacillus/Schinkia group</taxon>
        <taxon>Calidifontibacillus</taxon>
    </lineage>
</organism>
<dbReference type="GO" id="GO:0051131">
    <property type="term" value="P:chaperone-mediated protein complex assembly"/>
    <property type="evidence" value="ECO:0007669"/>
    <property type="project" value="InterPro"/>
</dbReference>
<dbReference type="Proteomes" id="UP000625804">
    <property type="component" value="Unassembled WGS sequence"/>
</dbReference>
<keyword evidence="1" id="KW-0534">Nitrate assimilation</keyword>
<dbReference type="PANTHER" id="PTHR43680:SF2">
    <property type="entry name" value="NITRATE REDUCTASE MOLYBDENUM COFACTOR ASSEMBLY CHAPERONE NARJ"/>
    <property type="match status" value="1"/>
</dbReference>
<keyword evidence="3" id="KW-1185">Reference proteome</keyword>
<dbReference type="NCBIfam" id="TIGR00684">
    <property type="entry name" value="narJ"/>
    <property type="match status" value="1"/>
</dbReference>
<dbReference type="SUPFAM" id="SSF89155">
    <property type="entry name" value="TorD-like"/>
    <property type="match status" value="1"/>
</dbReference>
<dbReference type="AlphaFoldDB" id="A0A8J8GHT0"/>
<dbReference type="GO" id="GO:0051082">
    <property type="term" value="F:unfolded protein binding"/>
    <property type="evidence" value="ECO:0007669"/>
    <property type="project" value="InterPro"/>
</dbReference>
<dbReference type="InterPro" id="IPR020945">
    <property type="entry name" value="DMSO/NO3_reduct_chaperone"/>
</dbReference>
<protein>
    <submittedName>
        <fullName evidence="2">Nitrate reductase molybdenum cofactor assembly chaperone</fullName>
    </submittedName>
</protein>
<dbReference type="Pfam" id="PF02613">
    <property type="entry name" value="Nitrate_red_del"/>
    <property type="match status" value="1"/>
</dbReference>
<dbReference type="RefSeq" id="WP_173731845.1">
    <property type="nucleotide sequence ID" value="NZ_JABTTE010000019.1"/>
</dbReference>
<dbReference type="PANTHER" id="PTHR43680">
    <property type="entry name" value="NITRATE REDUCTASE MOLYBDENUM COFACTOR ASSEMBLY CHAPERONE"/>
    <property type="match status" value="1"/>
</dbReference>
<evidence type="ECO:0000313" key="2">
    <source>
        <dbReference type="EMBL" id="NSL52638.1"/>
    </source>
</evidence>
<dbReference type="InterPro" id="IPR003765">
    <property type="entry name" value="NO3_reductase_chaperone_NarJ"/>
</dbReference>
<proteinExistence type="predicted"/>
<dbReference type="Gene3D" id="1.10.3480.10">
    <property type="entry name" value="TorD-like"/>
    <property type="match status" value="1"/>
</dbReference>
<evidence type="ECO:0000313" key="3">
    <source>
        <dbReference type="Proteomes" id="UP000625804"/>
    </source>
</evidence>